<name>A0A1X2HP05_SYNRA</name>
<dbReference type="InParanoid" id="A0A1X2HP05"/>
<evidence type="ECO:0000313" key="7">
    <source>
        <dbReference type="Proteomes" id="UP000242180"/>
    </source>
</evidence>
<feature type="domain" description="Ribosomal protein/NADH dehydrogenase" evidence="5">
    <location>
        <begin position="39"/>
        <end position="111"/>
    </location>
</feature>
<dbReference type="Gene3D" id="3.40.30.10">
    <property type="entry name" value="Glutaredoxin"/>
    <property type="match status" value="1"/>
</dbReference>
<proteinExistence type="predicted"/>
<evidence type="ECO:0000256" key="2">
    <source>
        <dbReference type="ARBA" id="ARBA00022980"/>
    </source>
</evidence>
<dbReference type="Pfam" id="PF05047">
    <property type="entry name" value="L51_S25_CI-B8"/>
    <property type="match status" value="1"/>
</dbReference>
<dbReference type="PANTHER" id="PTHR13274">
    <property type="entry name" value="MITOCHONDRIAL RIBOSOMAL PROTEIN S25"/>
    <property type="match status" value="1"/>
</dbReference>
<keyword evidence="3" id="KW-0496">Mitochondrion</keyword>
<dbReference type="PANTHER" id="PTHR13274:SF2">
    <property type="entry name" value="SMALL RIBOSOMAL SUBUNIT PROTEIN MS25"/>
    <property type="match status" value="1"/>
</dbReference>
<dbReference type="SUPFAM" id="SSF52833">
    <property type="entry name" value="Thioredoxin-like"/>
    <property type="match status" value="1"/>
</dbReference>
<keyword evidence="4" id="KW-0687">Ribonucleoprotein</keyword>
<dbReference type="Proteomes" id="UP000242180">
    <property type="component" value="Unassembled WGS sequence"/>
</dbReference>
<comment type="caution">
    <text evidence="6">The sequence shown here is derived from an EMBL/GenBank/DDBJ whole genome shotgun (WGS) entry which is preliminary data.</text>
</comment>
<protein>
    <recommendedName>
        <fullName evidence="5">Ribosomal protein/NADH dehydrogenase domain-containing protein</fullName>
    </recommendedName>
</protein>
<keyword evidence="7" id="KW-1185">Reference proteome</keyword>
<dbReference type="GO" id="GO:0005840">
    <property type="term" value="C:ribosome"/>
    <property type="evidence" value="ECO:0007669"/>
    <property type="project" value="UniProtKB-KW"/>
</dbReference>
<reference evidence="6 7" key="1">
    <citation type="submission" date="2016-07" db="EMBL/GenBank/DDBJ databases">
        <title>Pervasive Adenine N6-methylation of Active Genes in Fungi.</title>
        <authorList>
            <consortium name="DOE Joint Genome Institute"/>
            <person name="Mondo S.J."/>
            <person name="Dannebaum R.O."/>
            <person name="Kuo R.C."/>
            <person name="Labutti K."/>
            <person name="Haridas S."/>
            <person name="Kuo A."/>
            <person name="Salamov A."/>
            <person name="Ahrendt S.R."/>
            <person name="Lipzen A."/>
            <person name="Sullivan W."/>
            <person name="Andreopoulos W.B."/>
            <person name="Clum A."/>
            <person name="Lindquist E."/>
            <person name="Daum C."/>
            <person name="Ramamoorthy G.K."/>
            <person name="Gryganskyi A."/>
            <person name="Culley D."/>
            <person name="Magnuson J.K."/>
            <person name="James T.Y."/>
            <person name="O'Malley M.A."/>
            <person name="Stajich J.E."/>
            <person name="Spatafora J.W."/>
            <person name="Visel A."/>
            <person name="Grigoriev I.V."/>
        </authorList>
    </citation>
    <scope>NUCLEOTIDE SEQUENCE [LARGE SCALE GENOMIC DNA]</scope>
    <source>
        <strain evidence="6 7">NRRL 2496</strain>
    </source>
</reference>
<keyword evidence="2" id="KW-0689">Ribosomal protein</keyword>
<dbReference type="GO" id="GO:0005739">
    <property type="term" value="C:mitochondrion"/>
    <property type="evidence" value="ECO:0007669"/>
    <property type="project" value="UniProtKB-SubCell"/>
</dbReference>
<dbReference type="GO" id="GO:0003735">
    <property type="term" value="F:structural constituent of ribosome"/>
    <property type="evidence" value="ECO:0007669"/>
    <property type="project" value="InterPro"/>
</dbReference>
<dbReference type="OrthoDB" id="1696305at2759"/>
<dbReference type="SMART" id="SM00916">
    <property type="entry name" value="L51_S25_CI-B8"/>
    <property type="match status" value="1"/>
</dbReference>
<dbReference type="GO" id="GO:1990904">
    <property type="term" value="C:ribonucleoprotein complex"/>
    <property type="evidence" value="ECO:0007669"/>
    <property type="project" value="UniProtKB-KW"/>
</dbReference>
<evidence type="ECO:0000256" key="3">
    <source>
        <dbReference type="ARBA" id="ARBA00023128"/>
    </source>
</evidence>
<evidence type="ECO:0000259" key="5">
    <source>
        <dbReference type="SMART" id="SM00916"/>
    </source>
</evidence>
<comment type="subcellular location">
    <subcellularLocation>
        <location evidence="1">Mitochondrion</location>
    </subcellularLocation>
</comment>
<dbReference type="InterPro" id="IPR040049">
    <property type="entry name" value="Ribosomal_mS25/mL61"/>
</dbReference>
<evidence type="ECO:0000256" key="4">
    <source>
        <dbReference type="ARBA" id="ARBA00023274"/>
    </source>
</evidence>
<dbReference type="AlphaFoldDB" id="A0A1X2HP05"/>
<sequence length="112" mass="12117">MALRSLKSARELASALASGPGAAPLASNITKISLAYAIKGINESASAKHFLHENLPRMQYNNPSVEFQLLQSEDPKTTPKLTVHFGNDQSKSFEIARMHSDAIVDLVTNAKP</sequence>
<organism evidence="6 7">
    <name type="scientific">Syncephalastrum racemosum</name>
    <name type="common">Filamentous fungus</name>
    <dbReference type="NCBI Taxonomy" id="13706"/>
    <lineage>
        <taxon>Eukaryota</taxon>
        <taxon>Fungi</taxon>
        <taxon>Fungi incertae sedis</taxon>
        <taxon>Mucoromycota</taxon>
        <taxon>Mucoromycotina</taxon>
        <taxon>Mucoromycetes</taxon>
        <taxon>Mucorales</taxon>
        <taxon>Syncephalastraceae</taxon>
        <taxon>Syncephalastrum</taxon>
    </lineage>
</organism>
<dbReference type="InterPro" id="IPR036249">
    <property type="entry name" value="Thioredoxin-like_sf"/>
</dbReference>
<dbReference type="InterPro" id="IPR007741">
    <property type="entry name" value="Ribosomal_mL43/mS25/NADH_DH"/>
</dbReference>
<gene>
    <name evidence="6" type="ORF">BCR43DRAFT_168205</name>
</gene>
<accession>A0A1X2HP05</accession>
<evidence type="ECO:0000256" key="1">
    <source>
        <dbReference type="ARBA" id="ARBA00004173"/>
    </source>
</evidence>
<dbReference type="OMA" id="HNEHIKF"/>
<dbReference type="EMBL" id="MCGN01000002">
    <property type="protein sequence ID" value="ORZ01114.1"/>
    <property type="molecule type" value="Genomic_DNA"/>
</dbReference>
<evidence type="ECO:0000313" key="6">
    <source>
        <dbReference type="EMBL" id="ORZ01114.1"/>
    </source>
</evidence>